<dbReference type="InterPro" id="IPR001362">
    <property type="entry name" value="Glyco_hydro_32"/>
</dbReference>
<feature type="domain" description="Glycosyl hydrolase family 32 C-terminal" evidence="6">
    <location>
        <begin position="513"/>
        <end position="668"/>
    </location>
</feature>
<sequence length="677" mass="77082">MNHWDQKLRLKLLPLAVLLLLSKQEVKAQYDEKYRPQFHFSPKKGWIGDPDGLVFNDGKYHLFWWGHAVSDDLVHWEELPYPMQGGDGTFSYFSGSVVVDKQNTAGFGEDSFIAVYTRHMPGDSLPETQAISVSNDAINFKYYEGNPVLDINKIFFRDPQVFWYEPEKKWVMVVSLPDVQKIQIYESQNMKDWDYLSEFGYLGAQNSFWECPDLFQLPVDGDVNNSKWVMLIGRGPNRVQYFLGSFNGKEFVADKETEDYLRLGKGLNGEVFANFEGESFESWENSGNAFKLSPVSDSTGALGNLYITSMKNSDQKISTSIDPLMAGGVVADNPQSVERTGSLLSPEFIINKSAINFLISGGKNPSKTSINLVVNGKKVRSTSGDNTDVFKWNGWDVTNLKGEKAQISIEDNTAQEDTQYIAIDHIMFSDVLQNQNLEHALWLDYGTDFYAARTWRDIDNVSDRTVVLGWMGNWDYSRDVPTSWGKGFESVPREISLKKLPQGIRVVQQPVPELKKLRKEILNVKKKSVEGIEEIISPSRNTYEIEAVFSTKSLFDFGFNLLVGESRKLVISYDPRTSNFCLDRTRTTDYLSDEEFLKKFATKMCAPVISNNKEIKLHILVDQASIEIFTNEGEKVFSALTFPGEQQKGIEVFSNGGKTELLELRMWELESIWNKKE</sequence>
<evidence type="ECO:0008006" key="9">
    <source>
        <dbReference type="Google" id="ProtNLM"/>
    </source>
</evidence>
<dbReference type="GO" id="GO:0005737">
    <property type="term" value="C:cytoplasm"/>
    <property type="evidence" value="ECO:0007669"/>
    <property type="project" value="TreeGrafter"/>
</dbReference>
<dbReference type="PANTHER" id="PTHR42800">
    <property type="entry name" value="EXOINULINASE INUD (AFU_ORTHOLOGUE AFUA_5G00480)"/>
    <property type="match status" value="1"/>
</dbReference>
<name>A0A5B7X2Y8_9FLAO</name>
<evidence type="ECO:0000313" key="8">
    <source>
        <dbReference type="Proteomes" id="UP000309016"/>
    </source>
</evidence>
<evidence type="ECO:0000256" key="4">
    <source>
        <dbReference type="RuleBase" id="RU362110"/>
    </source>
</evidence>
<organism evidence="7 8">
    <name type="scientific">Antarcticibacterium flavum</name>
    <dbReference type="NCBI Taxonomy" id="2058175"/>
    <lineage>
        <taxon>Bacteria</taxon>
        <taxon>Pseudomonadati</taxon>
        <taxon>Bacteroidota</taxon>
        <taxon>Flavobacteriia</taxon>
        <taxon>Flavobacteriales</taxon>
        <taxon>Flavobacteriaceae</taxon>
        <taxon>Antarcticibacterium</taxon>
    </lineage>
</organism>
<evidence type="ECO:0000256" key="2">
    <source>
        <dbReference type="ARBA" id="ARBA00022801"/>
    </source>
</evidence>
<protein>
    <recommendedName>
        <fullName evidence="9">Glycoside hydrolase family 32 protein</fullName>
    </recommendedName>
</protein>
<feature type="domain" description="Glycosyl hydrolase family 32 N-terminal" evidence="5">
    <location>
        <begin position="39"/>
        <end position="258"/>
    </location>
</feature>
<feature type="domain" description="Glycosyl hydrolase family 32 N-terminal" evidence="5">
    <location>
        <begin position="413"/>
        <end position="510"/>
    </location>
</feature>
<dbReference type="SUPFAM" id="SSF75005">
    <property type="entry name" value="Arabinanase/levansucrase/invertase"/>
    <property type="match status" value="1"/>
</dbReference>
<comment type="similarity">
    <text evidence="1 4">Belongs to the glycosyl hydrolase 32 family.</text>
</comment>
<proteinExistence type="inferred from homology"/>
<dbReference type="InterPro" id="IPR013189">
    <property type="entry name" value="Glyco_hydro_32_C"/>
</dbReference>
<dbReference type="OrthoDB" id="9759709at2"/>
<dbReference type="GO" id="GO:0005987">
    <property type="term" value="P:sucrose catabolic process"/>
    <property type="evidence" value="ECO:0007669"/>
    <property type="project" value="TreeGrafter"/>
</dbReference>
<dbReference type="CDD" id="cd18622">
    <property type="entry name" value="GH32_Inu-like"/>
    <property type="match status" value="1"/>
</dbReference>
<dbReference type="GO" id="GO:0004575">
    <property type="term" value="F:sucrose alpha-glucosidase activity"/>
    <property type="evidence" value="ECO:0007669"/>
    <property type="project" value="TreeGrafter"/>
</dbReference>
<dbReference type="Gene3D" id="2.60.120.560">
    <property type="entry name" value="Exo-inulinase, domain 1"/>
    <property type="match status" value="1"/>
</dbReference>
<gene>
    <name evidence="7" type="ORF">FHG64_06000</name>
</gene>
<dbReference type="Pfam" id="PF08244">
    <property type="entry name" value="Glyco_hydro_32C"/>
    <property type="match status" value="1"/>
</dbReference>
<evidence type="ECO:0000256" key="1">
    <source>
        <dbReference type="ARBA" id="ARBA00009902"/>
    </source>
</evidence>
<dbReference type="Gene3D" id="2.115.10.20">
    <property type="entry name" value="Glycosyl hydrolase domain, family 43"/>
    <property type="match status" value="2"/>
</dbReference>
<evidence type="ECO:0000259" key="6">
    <source>
        <dbReference type="Pfam" id="PF08244"/>
    </source>
</evidence>
<evidence type="ECO:0000256" key="3">
    <source>
        <dbReference type="ARBA" id="ARBA00023295"/>
    </source>
</evidence>
<accession>A0A5B7X2Y8</accession>
<dbReference type="SMART" id="SM00640">
    <property type="entry name" value="Glyco_32"/>
    <property type="match status" value="1"/>
</dbReference>
<evidence type="ECO:0000313" key="7">
    <source>
        <dbReference type="EMBL" id="QCY68993.1"/>
    </source>
</evidence>
<dbReference type="SUPFAM" id="SSF49899">
    <property type="entry name" value="Concanavalin A-like lectins/glucanases"/>
    <property type="match status" value="1"/>
</dbReference>
<dbReference type="Proteomes" id="UP000309016">
    <property type="component" value="Chromosome"/>
</dbReference>
<keyword evidence="8" id="KW-1185">Reference proteome</keyword>
<keyword evidence="2 4" id="KW-0378">Hydrolase</keyword>
<dbReference type="PANTHER" id="PTHR42800:SF1">
    <property type="entry name" value="EXOINULINASE INUD (AFU_ORTHOLOGUE AFUA_5G00480)"/>
    <property type="match status" value="1"/>
</dbReference>
<evidence type="ECO:0000259" key="5">
    <source>
        <dbReference type="Pfam" id="PF00251"/>
    </source>
</evidence>
<dbReference type="EMBL" id="CP040812">
    <property type="protein sequence ID" value="QCY68993.1"/>
    <property type="molecule type" value="Genomic_DNA"/>
</dbReference>
<dbReference type="RefSeq" id="WP_139065575.1">
    <property type="nucleotide sequence ID" value="NZ_CP040812.1"/>
</dbReference>
<dbReference type="AlphaFoldDB" id="A0A5B7X2Y8"/>
<dbReference type="InterPro" id="IPR023296">
    <property type="entry name" value="Glyco_hydro_beta-prop_sf"/>
</dbReference>
<dbReference type="Pfam" id="PF00251">
    <property type="entry name" value="Glyco_hydro_32N"/>
    <property type="match status" value="2"/>
</dbReference>
<dbReference type="InterPro" id="IPR013148">
    <property type="entry name" value="Glyco_hydro_32_N"/>
</dbReference>
<dbReference type="InterPro" id="IPR013320">
    <property type="entry name" value="ConA-like_dom_sf"/>
</dbReference>
<keyword evidence="3 4" id="KW-0326">Glycosidase</keyword>
<reference evidence="7 8" key="1">
    <citation type="submission" date="2019-06" db="EMBL/GenBank/DDBJ databases">
        <title>Complete genome sequence of Antarcticibacterium flavum KCTC 52984T from an Antarctic marine sediment.</title>
        <authorList>
            <person name="Lee Y.M."/>
            <person name="Shin S.C."/>
        </authorList>
    </citation>
    <scope>NUCLEOTIDE SEQUENCE [LARGE SCALE GENOMIC DNA]</scope>
    <source>
        <strain evidence="7 8">KCTC 52984</strain>
    </source>
</reference>
<dbReference type="KEGG" id="afla:FHG64_06000"/>